<accession>A0A2W5LEF1</accession>
<dbReference type="GO" id="GO:0016616">
    <property type="term" value="F:oxidoreductase activity, acting on the CH-OH group of donors, NAD or NADP as acceptor"/>
    <property type="evidence" value="ECO:0007669"/>
    <property type="project" value="TreeGrafter"/>
</dbReference>
<dbReference type="SUPFAM" id="SSF51735">
    <property type="entry name" value="NAD(P)-binding Rossmann-fold domains"/>
    <property type="match status" value="1"/>
</dbReference>
<gene>
    <name evidence="2" type="ORF">EGJ44_13035</name>
    <name evidence="1" type="ORF">N7671_04555</name>
</gene>
<dbReference type="PANTHER" id="PTHR45458:SF1">
    <property type="entry name" value="SHORT CHAIN DEHYDROGENASE"/>
    <property type="match status" value="1"/>
</dbReference>
<comment type="caution">
    <text evidence="2">The sequence shown here is derived from an EMBL/GenBank/DDBJ whole genome shotgun (WGS) entry which is preliminary data.</text>
</comment>
<evidence type="ECO:0000313" key="3">
    <source>
        <dbReference type="Proteomes" id="UP000272833"/>
    </source>
</evidence>
<dbReference type="AlphaFoldDB" id="A0A2W5LEF1"/>
<reference evidence="2 3" key="1">
    <citation type="submission" date="2018-10" db="EMBL/GenBank/DDBJ databases">
        <title>Transmission dynamics of multidrug resistant bacteria on intensive care unit surfaces.</title>
        <authorList>
            <person name="D'Souza A.W."/>
            <person name="Potter R.F."/>
            <person name="Wallace M."/>
            <person name="Shupe A."/>
            <person name="Patel S."/>
            <person name="Sun S."/>
            <person name="Gul D."/>
            <person name="Kwon J.H."/>
            <person name="Andleeb S."/>
            <person name="Burnham C.-A.D."/>
            <person name="Dantas G."/>
        </authorList>
    </citation>
    <scope>NUCLEOTIDE SEQUENCE [LARGE SCALE GENOMIC DNA]</scope>
    <source>
        <strain evidence="2 3">PO_271</strain>
    </source>
</reference>
<dbReference type="EMBL" id="JAOEET010000008">
    <property type="protein sequence ID" value="MDH0566541.1"/>
    <property type="molecule type" value="Genomic_DNA"/>
</dbReference>
<dbReference type="InterPro" id="IPR036291">
    <property type="entry name" value="NAD(P)-bd_dom_sf"/>
</dbReference>
<dbReference type="InterPro" id="IPR002347">
    <property type="entry name" value="SDR_fam"/>
</dbReference>
<evidence type="ECO:0000313" key="1">
    <source>
        <dbReference type="EMBL" id="MDH0566541.1"/>
    </source>
</evidence>
<evidence type="ECO:0000313" key="2">
    <source>
        <dbReference type="EMBL" id="RRW35147.1"/>
    </source>
</evidence>
<dbReference type="PRINTS" id="PR00081">
    <property type="entry name" value="GDHRDH"/>
</dbReference>
<dbReference type="NCBIfam" id="NF006035">
    <property type="entry name" value="PRK08177.1"/>
    <property type="match status" value="1"/>
</dbReference>
<proteinExistence type="predicted"/>
<dbReference type="Gene3D" id="3.40.50.720">
    <property type="entry name" value="NAD(P)-binding Rossmann-like Domain"/>
    <property type="match status" value="1"/>
</dbReference>
<protein>
    <submittedName>
        <fullName evidence="2">SDR family oxidoreductase</fullName>
    </submittedName>
</protein>
<dbReference type="Pfam" id="PF00106">
    <property type="entry name" value="adh_short"/>
    <property type="match status" value="1"/>
</dbReference>
<dbReference type="PANTHER" id="PTHR45458">
    <property type="entry name" value="SHORT-CHAIN DEHYDROGENASE/REDUCTASE SDR"/>
    <property type="match status" value="1"/>
</dbReference>
<dbReference type="Proteomes" id="UP000272833">
    <property type="component" value="Unassembled WGS sequence"/>
</dbReference>
<dbReference type="InterPro" id="IPR052184">
    <property type="entry name" value="SDR_enzymes"/>
</dbReference>
<organism evidence="2 3">
    <name type="scientific">Ectopseudomonas oleovorans</name>
    <name type="common">Pseudomonas oleovorans</name>
    <dbReference type="NCBI Taxonomy" id="301"/>
    <lineage>
        <taxon>Bacteria</taxon>
        <taxon>Pseudomonadati</taxon>
        <taxon>Pseudomonadota</taxon>
        <taxon>Gammaproteobacteria</taxon>
        <taxon>Pseudomonadales</taxon>
        <taxon>Pseudomonadaceae</taxon>
        <taxon>Ectopseudomonas</taxon>
    </lineage>
</organism>
<reference evidence="1" key="2">
    <citation type="submission" date="2022-09" db="EMBL/GenBank/DDBJ databases">
        <title>Intensive care unit water sources are persistently colonized with multi-drug resistant bacteria and are the site of extensive horizontal gene transfer of antibiotic resistance genes.</title>
        <authorList>
            <person name="Diorio-Toth L."/>
        </authorList>
    </citation>
    <scope>NUCLEOTIDE SEQUENCE</scope>
    <source>
        <strain evidence="1">GD04000</strain>
    </source>
</reference>
<name>A0A2W5LEF1_ECTOL</name>
<sequence length="229" mass="24254">MTASRSILIIGASRGLGLGLTREFAAQGWAVTATVRSAAQQAQAPLQELGVRVEQLEMTDPNSLEQLANRLNDQQFDVIFVNAGVAGPEHHSTAQASAEEMGQLFLTNAVAPLRVAERLLPNLAAEHGLIVFMSSILGSIEAGAGLGMPLYGASKAALNHLVQCFVRTQDNPQLGVLLMHPGWVRTDMGGADAPLDIDSSCRGMVEQVSAAVGRPGLSYQDFEGNPLPW</sequence>
<dbReference type="RefSeq" id="WP_125874412.1">
    <property type="nucleotide sequence ID" value="NZ_JAOEET010000008.1"/>
</dbReference>
<accession>A0A3R8W5R6</accession>
<dbReference type="EMBL" id="RHRS01000030">
    <property type="protein sequence ID" value="RRW35147.1"/>
    <property type="molecule type" value="Genomic_DNA"/>
</dbReference>
<dbReference type="Proteomes" id="UP001159292">
    <property type="component" value="Unassembled WGS sequence"/>
</dbReference>